<dbReference type="EMBL" id="VAUV01000001">
    <property type="protein sequence ID" value="TLD72808.1"/>
    <property type="molecule type" value="Genomic_DNA"/>
</dbReference>
<dbReference type="GO" id="GO:0046930">
    <property type="term" value="C:pore complex"/>
    <property type="evidence" value="ECO:0007669"/>
    <property type="project" value="UniProtKB-KW"/>
</dbReference>
<evidence type="ECO:0000256" key="10">
    <source>
        <dbReference type="ARBA" id="ARBA00023114"/>
    </source>
</evidence>
<evidence type="ECO:0000259" key="17">
    <source>
        <dbReference type="Pfam" id="PF02563"/>
    </source>
</evidence>
<dbReference type="PANTHER" id="PTHR33619">
    <property type="entry name" value="POLYSACCHARIDE EXPORT PROTEIN GFCE-RELATED"/>
    <property type="match status" value="1"/>
</dbReference>
<keyword evidence="7 16" id="KW-0732">Signal</keyword>
<evidence type="ECO:0000256" key="5">
    <source>
        <dbReference type="ARBA" id="ARBA00022597"/>
    </source>
</evidence>
<dbReference type="GO" id="GO:0015288">
    <property type="term" value="F:porin activity"/>
    <property type="evidence" value="ECO:0007669"/>
    <property type="project" value="UniProtKB-KW"/>
</dbReference>
<feature type="domain" description="Polysaccharide export protein N-terminal" evidence="17">
    <location>
        <begin position="33"/>
        <end position="112"/>
    </location>
</feature>
<dbReference type="GO" id="GO:0015159">
    <property type="term" value="F:polysaccharide transmembrane transporter activity"/>
    <property type="evidence" value="ECO:0007669"/>
    <property type="project" value="InterPro"/>
</dbReference>
<dbReference type="InterPro" id="IPR003715">
    <property type="entry name" value="Poly_export_N"/>
</dbReference>
<keyword evidence="12" id="KW-0564">Palmitate</keyword>
<protein>
    <submittedName>
        <fullName evidence="19">Uncharacterized protein</fullName>
    </submittedName>
</protein>
<keyword evidence="9" id="KW-0406">Ion transport</keyword>
<keyword evidence="5" id="KW-0762">Sugar transport</keyword>
<comment type="caution">
    <text evidence="19">The sequence shown here is derived from an EMBL/GenBank/DDBJ whole genome shotgun (WGS) entry which is preliminary data.</text>
</comment>
<dbReference type="Pfam" id="PF02563">
    <property type="entry name" value="Poly_export"/>
    <property type="match status" value="1"/>
</dbReference>
<evidence type="ECO:0000256" key="14">
    <source>
        <dbReference type="ARBA" id="ARBA00023288"/>
    </source>
</evidence>
<comment type="subcellular location">
    <subcellularLocation>
        <location evidence="1">Cell outer membrane</location>
        <topology evidence="1">Multi-pass membrane protein</topology>
    </subcellularLocation>
</comment>
<reference evidence="19 20" key="1">
    <citation type="submission" date="2019-05" db="EMBL/GenBank/DDBJ databases">
        <title>Verrucobacter flavum gen. nov., sp. nov. a new member of the family Verrucomicrobiaceae.</title>
        <authorList>
            <person name="Szuroczki S."/>
            <person name="Abbaszade G."/>
            <person name="Szabo A."/>
            <person name="Felfoldi T."/>
            <person name="Schumann P."/>
            <person name="Boka K."/>
            <person name="Keki Z."/>
            <person name="Toumi M."/>
            <person name="Toth E."/>
        </authorList>
    </citation>
    <scope>NUCLEOTIDE SEQUENCE [LARGE SCALE GENOMIC DNA]</scope>
    <source>
        <strain evidence="19 20">MG-N-17</strain>
    </source>
</reference>
<proteinExistence type="inferred from homology"/>
<evidence type="ECO:0000313" key="20">
    <source>
        <dbReference type="Proteomes" id="UP000306196"/>
    </source>
</evidence>
<keyword evidence="6" id="KW-0812">Transmembrane</keyword>
<evidence type="ECO:0000256" key="1">
    <source>
        <dbReference type="ARBA" id="ARBA00004571"/>
    </source>
</evidence>
<dbReference type="GO" id="GO:0009279">
    <property type="term" value="C:cell outer membrane"/>
    <property type="evidence" value="ECO:0007669"/>
    <property type="project" value="UniProtKB-SubCell"/>
</dbReference>
<dbReference type="AlphaFoldDB" id="A0A5R8KKF3"/>
<organism evidence="19 20">
    <name type="scientific">Phragmitibacter flavus</name>
    <dbReference type="NCBI Taxonomy" id="2576071"/>
    <lineage>
        <taxon>Bacteria</taxon>
        <taxon>Pseudomonadati</taxon>
        <taxon>Verrucomicrobiota</taxon>
        <taxon>Verrucomicrobiia</taxon>
        <taxon>Verrucomicrobiales</taxon>
        <taxon>Verrucomicrobiaceae</taxon>
        <taxon>Phragmitibacter</taxon>
    </lineage>
</organism>
<evidence type="ECO:0000259" key="18">
    <source>
        <dbReference type="Pfam" id="PF22461"/>
    </source>
</evidence>
<keyword evidence="8" id="KW-0625">Polysaccharide transport</keyword>
<keyword evidence="10" id="KW-0626">Porin</keyword>
<keyword evidence="20" id="KW-1185">Reference proteome</keyword>
<evidence type="ECO:0000256" key="7">
    <source>
        <dbReference type="ARBA" id="ARBA00022729"/>
    </source>
</evidence>
<comment type="similarity">
    <text evidence="2">Belongs to the BexD/CtrA/VexA family.</text>
</comment>
<dbReference type="Proteomes" id="UP000306196">
    <property type="component" value="Unassembled WGS sequence"/>
</dbReference>
<dbReference type="Gene3D" id="3.10.560.10">
    <property type="entry name" value="Outer membrane lipoprotein wza domain like"/>
    <property type="match status" value="1"/>
</dbReference>
<keyword evidence="3" id="KW-0813">Transport</keyword>
<keyword evidence="14" id="KW-0449">Lipoprotein</keyword>
<sequence length="198" mass="21143">MMNPRFKNLFGMAQRIFLLALLGLSLQNFASAQGTEPTLRSGDSIVLKLSGVPSEESALISYTYDISDQGTINLTHLGEVRAAGMRPSALQKSIENAYKSAEIYTNPTILISTSRDGGSGTQVVYVSGEVKTPGAIPMRAGMSVHDAITSASGPTDFAKMKAVKLSRGNNTRELDLRRADNPDASLPVQSGDKIHVSQ</sequence>
<feature type="chain" id="PRO_5024395145" evidence="16">
    <location>
        <begin position="33"/>
        <end position="198"/>
    </location>
</feature>
<dbReference type="OrthoDB" id="9789876at2"/>
<dbReference type="PANTHER" id="PTHR33619:SF3">
    <property type="entry name" value="POLYSACCHARIDE EXPORT PROTEIN GFCE-RELATED"/>
    <property type="match status" value="1"/>
</dbReference>
<name>A0A5R8KKF3_9BACT</name>
<evidence type="ECO:0000313" key="19">
    <source>
        <dbReference type="EMBL" id="TLD72808.1"/>
    </source>
</evidence>
<evidence type="ECO:0000256" key="16">
    <source>
        <dbReference type="SAM" id="SignalP"/>
    </source>
</evidence>
<evidence type="ECO:0000256" key="8">
    <source>
        <dbReference type="ARBA" id="ARBA00023047"/>
    </source>
</evidence>
<evidence type="ECO:0000256" key="4">
    <source>
        <dbReference type="ARBA" id="ARBA00022452"/>
    </source>
</evidence>
<dbReference type="Gene3D" id="3.30.1950.10">
    <property type="entry name" value="wza like domain"/>
    <property type="match status" value="1"/>
</dbReference>
<dbReference type="InterPro" id="IPR054765">
    <property type="entry name" value="SLBB_dom"/>
</dbReference>
<feature type="signal peptide" evidence="16">
    <location>
        <begin position="1"/>
        <end position="32"/>
    </location>
</feature>
<keyword evidence="13" id="KW-0998">Cell outer membrane</keyword>
<evidence type="ECO:0000256" key="2">
    <source>
        <dbReference type="ARBA" id="ARBA00009450"/>
    </source>
</evidence>
<evidence type="ECO:0000256" key="3">
    <source>
        <dbReference type="ARBA" id="ARBA00022448"/>
    </source>
</evidence>
<accession>A0A5R8KKF3</accession>
<evidence type="ECO:0000256" key="6">
    <source>
        <dbReference type="ARBA" id="ARBA00022692"/>
    </source>
</evidence>
<evidence type="ECO:0000256" key="12">
    <source>
        <dbReference type="ARBA" id="ARBA00023139"/>
    </source>
</evidence>
<dbReference type="RefSeq" id="WP_138084431.1">
    <property type="nucleotide sequence ID" value="NZ_VAUV01000001.1"/>
</dbReference>
<dbReference type="Pfam" id="PF22461">
    <property type="entry name" value="SLBB_2"/>
    <property type="match status" value="1"/>
</dbReference>
<feature type="region of interest" description="Disordered" evidence="15">
    <location>
        <begin position="177"/>
        <end position="198"/>
    </location>
</feature>
<evidence type="ECO:0000256" key="13">
    <source>
        <dbReference type="ARBA" id="ARBA00023237"/>
    </source>
</evidence>
<evidence type="ECO:0000256" key="15">
    <source>
        <dbReference type="SAM" id="MobiDB-lite"/>
    </source>
</evidence>
<gene>
    <name evidence="19" type="ORF">FEM03_01685</name>
</gene>
<keyword evidence="4" id="KW-1134">Transmembrane beta strand</keyword>
<dbReference type="GO" id="GO:0006811">
    <property type="term" value="P:monoatomic ion transport"/>
    <property type="evidence" value="ECO:0007669"/>
    <property type="project" value="UniProtKB-KW"/>
</dbReference>
<evidence type="ECO:0000256" key="11">
    <source>
        <dbReference type="ARBA" id="ARBA00023136"/>
    </source>
</evidence>
<dbReference type="InterPro" id="IPR049712">
    <property type="entry name" value="Poly_export"/>
</dbReference>
<keyword evidence="11" id="KW-0472">Membrane</keyword>
<evidence type="ECO:0000256" key="9">
    <source>
        <dbReference type="ARBA" id="ARBA00023065"/>
    </source>
</evidence>
<feature type="domain" description="SLBB" evidence="18">
    <location>
        <begin position="122"/>
        <end position="196"/>
    </location>
</feature>